<evidence type="ECO:0000313" key="4">
    <source>
        <dbReference type="Proteomes" id="UP000036403"/>
    </source>
</evidence>
<accession>A0A0J7KPI3</accession>
<organism evidence="3 4">
    <name type="scientific">Lasius niger</name>
    <name type="common">Black garden ant</name>
    <dbReference type="NCBI Taxonomy" id="67767"/>
    <lineage>
        <taxon>Eukaryota</taxon>
        <taxon>Metazoa</taxon>
        <taxon>Ecdysozoa</taxon>
        <taxon>Arthropoda</taxon>
        <taxon>Hexapoda</taxon>
        <taxon>Insecta</taxon>
        <taxon>Pterygota</taxon>
        <taxon>Neoptera</taxon>
        <taxon>Endopterygota</taxon>
        <taxon>Hymenoptera</taxon>
        <taxon>Apocrita</taxon>
        <taxon>Aculeata</taxon>
        <taxon>Formicoidea</taxon>
        <taxon>Formicidae</taxon>
        <taxon>Formicinae</taxon>
        <taxon>Lasius</taxon>
        <taxon>Lasius</taxon>
    </lineage>
</organism>
<feature type="compositionally biased region" description="Low complexity" evidence="1">
    <location>
        <begin position="133"/>
        <end position="144"/>
    </location>
</feature>
<evidence type="ECO:0000259" key="2">
    <source>
        <dbReference type="Pfam" id="PF13837"/>
    </source>
</evidence>
<dbReference type="Gene3D" id="1.10.10.60">
    <property type="entry name" value="Homeodomain-like"/>
    <property type="match status" value="1"/>
</dbReference>
<dbReference type="Proteomes" id="UP000036403">
    <property type="component" value="Unassembled WGS sequence"/>
</dbReference>
<dbReference type="InterPro" id="IPR044822">
    <property type="entry name" value="Myb_DNA-bind_4"/>
</dbReference>
<name>A0A0J7KPI3_LASNI</name>
<gene>
    <name evidence="3" type="ORF">RF55_7888</name>
</gene>
<comment type="caution">
    <text evidence="3">The sequence shown here is derived from an EMBL/GenBank/DDBJ whole genome shotgun (WGS) entry which is preliminary data.</text>
</comment>
<feature type="compositionally biased region" description="Basic and acidic residues" evidence="1">
    <location>
        <begin position="190"/>
        <end position="209"/>
    </location>
</feature>
<dbReference type="EMBL" id="LBMM01004697">
    <property type="protein sequence ID" value="KMQ92171.1"/>
    <property type="molecule type" value="Genomic_DNA"/>
</dbReference>
<dbReference type="PANTHER" id="PTHR47595:SF1">
    <property type="entry name" value="MYB_SANT-LIKE DNA-BINDING DOMAIN-CONTAINING PROTEIN"/>
    <property type="match status" value="1"/>
</dbReference>
<feature type="region of interest" description="Disordered" evidence="1">
    <location>
        <begin position="1"/>
        <end position="22"/>
    </location>
</feature>
<keyword evidence="4" id="KW-1185">Reference proteome</keyword>
<proteinExistence type="predicted"/>
<feature type="domain" description="Myb/SANT-like DNA-binding" evidence="2">
    <location>
        <begin position="37"/>
        <end position="123"/>
    </location>
</feature>
<feature type="region of interest" description="Disordered" evidence="1">
    <location>
        <begin position="190"/>
        <end position="214"/>
    </location>
</feature>
<feature type="region of interest" description="Disordered" evidence="1">
    <location>
        <begin position="133"/>
        <end position="153"/>
    </location>
</feature>
<protein>
    <recommendedName>
        <fullName evidence="2">Myb/SANT-like DNA-binding domain-containing protein</fullName>
    </recommendedName>
</protein>
<evidence type="ECO:0000256" key="1">
    <source>
        <dbReference type="SAM" id="MobiDB-lite"/>
    </source>
</evidence>
<dbReference type="OrthoDB" id="6760380at2759"/>
<sequence length="237" mass="27344">MQNDGLKDALPSSVIETNTEEEPRINESNLKCFVCPDAAVLLLIELYREKQHEFNTGTKRHNVIWGDIAAQMKEADKKYAVTGLQCSTKFSGLRRTFKNIYEQNKKSGNSHSSWAFYSVMDSLIGEKAYIKPPAEASSEGPAPSILVKPSTSGSLSPLLFSEDLRSASKKRQVENILEKYIDDIKHERESIQKERDEERKKREKKEKQNMKKRRKSVKKCIMIIWKYKNHYLPSCRL</sequence>
<reference evidence="3 4" key="1">
    <citation type="submission" date="2015-04" db="EMBL/GenBank/DDBJ databases">
        <title>Lasius niger genome sequencing.</title>
        <authorList>
            <person name="Konorov E.A."/>
            <person name="Nikitin M.A."/>
            <person name="Kirill M.V."/>
            <person name="Chang P."/>
        </authorList>
    </citation>
    <scope>NUCLEOTIDE SEQUENCE [LARGE SCALE GENOMIC DNA]</scope>
    <source>
        <tissue evidence="3">Whole</tissue>
    </source>
</reference>
<dbReference type="Pfam" id="PF13837">
    <property type="entry name" value="Myb_DNA-bind_4"/>
    <property type="match status" value="1"/>
</dbReference>
<dbReference type="PaxDb" id="67767-A0A0J7KPI3"/>
<dbReference type="AlphaFoldDB" id="A0A0J7KPI3"/>
<evidence type="ECO:0000313" key="3">
    <source>
        <dbReference type="EMBL" id="KMQ92171.1"/>
    </source>
</evidence>
<dbReference type="PANTHER" id="PTHR47595">
    <property type="entry name" value="HEAT SHOCK 70 KDA PROTEIN 14"/>
    <property type="match status" value="1"/>
</dbReference>